<dbReference type="AlphaFoldDB" id="A0A136WJC6"/>
<comment type="caution">
    <text evidence="1">The sequence shown here is derived from an EMBL/GenBank/DDBJ whole genome shotgun (WGS) entry which is preliminary data.</text>
</comment>
<dbReference type="Proteomes" id="UP000070539">
    <property type="component" value="Unassembled WGS sequence"/>
</dbReference>
<gene>
    <name evidence="1" type="ORF">CLNEO_06760</name>
</gene>
<accession>A0A136WJC6</accession>
<evidence type="ECO:0000313" key="2">
    <source>
        <dbReference type="Proteomes" id="UP000070539"/>
    </source>
</evidence>
<name>A0A136WJC6_9FIRM</name>
<proteinExistence type="predicted"/>
<protein>
    <submittedName>
        <fullName evidence="1">Uncharacterized protein</fullName>
    </submittedName>
</protein>
<dbReference type="RefSeq" id="WP_066084479.1">
    <property type="nucleotide sequence ID" value="NZ_LRVM01000001.1"/>
</dbReference>
<dbReference type="STRING" id="36847.CLNEO_06760"/>
<dbReference type="EMBL" id="LRVM01000001">
    <property type="protein sequence ID" value="KXL54565.1"/>
    <property type="molecule type" value="Genomic_DNA"/>
</dbReference>
<keyword evidence="2" id="KW-1185">Reference proteome</keyword>
<sequence length="132" mass="15392">MNTVFTGILLNLQKKYNKVNEFQDITKQMAASLQRNDLYSFQLLMNMRTELMIDIENMDYAEEELIKSLSEDDEKQIRSALSKEMEGKQFATPDLQRINDIYNKTKRSLQNTVQVDKAISLKVGGENSFYHN</sequence>
<reference evidence="1 2" key="1">
    <citation type="submission" date="2016-01" db="EMBL/GenBank/DDBJ databases">
        <title>Genome sequence of Clostridium neopropionicum X4, DSM-3847.</title>
        <authorList>
            <person name="Poehlein A."/>
            <person name="Beck M.H."/>
            <person name="Bengelsdorf F.R."/>
            <person name="Daniel R."/>
            <person name="Duerre P."/>
        </authorList>
    </citation>
    <scope>NUCLEOTIDE SEQUENCE [LARGE SCALE GENOMIC DNA]</scope>
    <source>
        <strain evidence="1 2">DSM-3847</strain>
    </source>
</reference>
<evidence type="ECO:0000313" key="1">
    <source>
        <dbReference type="EMBL" id="KXL54565.1"/>
    </source>
</evidence>
<dbReference type="OrthoDB" id="2059494at2"/>
<organism evidence="1 2">
    <name type="scientific">Anaerotignum neopropionicum</name>
    <dbReference type="NCBI Taxonomy" id="36847"/>
    <lineage>
        <taxon>Bacteria</taxon>
        <taxon>Bacillati</taxon>
        <taxon>Bacillota</taxon>
        <taxon>Clostridia</taxon>
        <taxon>Lachnospirales</taxon>
        <taxon>Anaerotignaceae</taxon>
        <taxon>Anaerotignum</taxon>
    </lineage>
</organism>